<comment type="caution">
    <text evidence="1">The sequence shown here is derived from an EMBL/GenBank/DDBJ whole genome shotgun (WGS) entry which is preliminary data.</text>
</comment>
<dbReference type="EMBL" id="QSHZ01000046">
    <property type="protein sequence ID" value="RHC48752.1"/>
    <property type="molecule type" value="Genomic_DNA"/>
</dbReference>
<gene>
    <name evidence="1" type="ORF">DW839_28320</name>
</gene>
<evidence type="ECO:0000313" key="1">
    <source>
        <dbReference type="EMBL" id="RHC48752.1"/>
    </source>
</evidence>
<dbReference type="AlphaFoldDB" id="A0A414AJ81"/>
<reference evidence="1 2" key="1">
    <citation type="submission" date="2018-08" db="EMBL/GenBank/DDBJ databases">
        <title>A genome reference for cultivated species of the human gut microbiota.</title>
        <authorList>
            <person name="Zou Y."/>
            <person name="Xue W."/>
            <person name="Luo G."/>
        </authorList>
    </citation>
    <scope>NUCLEOTIDE SEQUENCE [LARGE SCALE GENOMIC DNA]</scope>
    <source>
        <strain evidence="1 2">AM35-14</strain>
    </source>
</reference>
<protein>
    <recommendedName>
        <fullName evidence="3">YopX protein domain-containing protein</fullName>
    </recommendedName>
</protein>
<sequence>MRIRGFNEKKQEWVIIEITDGGAMVGLENWYDIAIRSVGVSTEKTDMRGKEVFQGDIILSYSTDIEMEIKYGCYQAFCPEDRCVMNNIGFYAVGETLKDMPIGPLDEYAIVIANTYGK</sequence>
<dbReference type="Proteomes" id="UP000283975">
    <property type="component" value="Unassembled WGS sequence"/>
</dbReference>
<proteinExistence type="predicted"/>
<name>A0A414AJ81_9FIRM</name>
<evidence type="ECO:0008006" key="3">
    <source>
        <dbReference type="Google" id="ProtNLM"/>
    </source>
</evidence>
<dbReference type="SUPFAM" id="SSF159006">
    <property type="entry name" value="YopX-like"/>
    <property type="match status" value="1"/>
</dbReference>
<accession>A0A414AJ81</accession>
<organism evidence="1 2">
    <name type="scientific">Enterocloster bolteae</name>
    <dbReference type="NCBI Taxonomy" id="208479"/>
    <lineage>
        <taxon>Bacteria</taxon>
        <taxon>Bacillati</taxon>
        <taxon>Bacillota</taxon>
        <taxon>Clostridia</taxon>
        <taxon>Lachnospirales</taxon>
        <taxon>Lachnospiraceae</taxon>
        <taxon>Enterocloster</taxon>
    </lineage>
</organism>
<evidence type="ECO:0000313" key="2">
    <source>
        <dbReference type="Proteomes" id="UP000283975"/>
    </source>
</evidence>